<sequence length="36" mass="4220">MAWDEPGSCLTIFWMINHGRISETFTNYEAKGLLRM</sequence>
<name>A0A834X6W3_9FABA</name>
<accession>A0A834X6W3</accession>
<keyword evidence="2" id="KW-1185">Reference proteome</keyword>
<protein>
    <submittedName>
        <fullName evidence="1">Uncharacterized protein</fullName>
    </submittedName>
</protein>
<dbReference type="AlphaFoldDB" id="A0A834X6W3"/>
<comment type="caution">
    <text evidence="1">The sequence shown here is derived from an EMBL/GenBank/DDBJ whole genome shotgun (WGS) entry which is preliminary data.</text>
</comment>
<evidence type="ECO:0000313" key="1">
    <source>
        <dbReference type="EMBL" id="KAF7839214.1"/>
    </source>
</evidence>
<evidence type="ECO:0000313" key="2">
    <source>
        <dbReference type="Proteomes" id="UP000634136"/>
    </source>
</evidence>
<dbReference type="Proteomes" id="UP000634136">
    <property type="component" value="Unassembled WGS sequence"/>
</dbReference>
<organism evidence="1 2">
    <name type="scientific">Senna tora</name>
    <dbReference type="NCBI Taxonomy" id="362788"/>
    <lineage>
        <taxon>Eukaryota</taxon>
        <taxon>Viridiplantae</taxon>
        <taxon>Streptophyta</taxon>
        <taxon>Embryophyta</taxon>
        <taxon>Tracheophyta</taxon>
        <taxon>Spermatophyta</taxon>
        <taxon>Magnoliopsida</taxon>
        <taxon>eudicotyledons</taxon>
        <taxon>Gunneridae</taxon>
        <taxon>Pentapetalae</taxon>
        <taxon>rosids</taxon>
        <taxon>fabids</taxon>
        <taxon>Fabales</taxon>
        <taxon>Fabaceae</taxon>
        <taxon>Caesalpinioideae</taxon>
        <taxon>Cassia clade</taxon>
        <taxon>Senna</taxon>
    </lineage>
</organism>
<reference evidence="1" key="1">
    <citation type="submission" date="2020-09" db="EMBL/GenBank/DDBJ databases">
        <title>Genome-Enabled Discovery of Anthraquinone Biosynthesis in Senna tora.</title>
        <authorList>
            <person name="Kang S.-H."/>
            <person name="Pandey R.P."/>
            <person name="Lee C.-M."/>
            <person name="Sim J.-S."/>
            <person name="Jeong J.-T."/>
            <person name="Choi B.-S."/>
            <person name="Jung M."/>
            <person name="Ginzburg D."/>
            <person name="Zhao K."/>
            <person name="Won S.Y."/>
            <person name="Oh T.-J."/>
            <person name="Yu Y."/>
            <person name="Kim N.-H."/>
            <person name="Lee O.R."/>
            <person name="Lee T.-H."/>
            <person name="Bashyal P."/>
            <person name="Kim T.-S."/>
            <person name="Lee W.-H."/>
            <person name="Kawkins C."/>
            <person name="Kim C.-K."/>
            <person name="Kim J.S."/>
            <person name="Ahn B.O."/>
            <person name="Rhee S.Y."/>
            <person name="Sohng J.K."/>
        </authorList>
    </citation>
    <scope>NUCLEOTIDE SEQUENCE</scope>
    <source>
        <tissue evidence="1">Leaf</tissue>
    </source>
</reference>
<proteinExistence type="predicted"/>
<gene>
    <name evidence="1" type="ORF">G2W53_007696</name>
</gene>
<dbReference type="EMBL" id="JAAIUW010000003">
    <property type="protein sequence ID" value="KAF7839214.1"/>
    <property type="molecule type" value="Genomic_DNA"/>
</dbReference>